<evidence type="ECO:0000313" key="2">
    <source>
        <dbReference type="Proteomes" id="UP000194236"/>
    </source>
</evidence>
<dbReference type="GO" id="GO:0043874">
    <property type="term" value="F:acireductone synthase activity"/>
    <property type="evidence" value="ECO:0007669"/>
    <property type="project" value="TreeGrafter"/>
</dbReference>
<dbReference type="InterPro" id="IPR036412">
    <property type="entry name" value="HAD-like_sf"/>
</dbReference>
<dbReference type="EMBL" id="MUJZ01008002">
    <property type="protein sequence ID" value="OTF82542.1"/>
    <property type="molecule type" value="Genomic_DNA"/>
</dbReference>
<proteinExistence type="predicted"/>
<dbReference type="OrthoDB" id="272500at2759"/>
<dbReference type="SUPFAM" id="SSF56784">
    <property type="entry name" value="HAD-like"/>
    <property type="match status" value="1"/>
</dbReference>
<reference evidence="1 2" key="1">
    <citation type="submission" date="2017-03" db="EMBL/GenBank/DDBJ databases">
        <title>Genome Survey of Euroglyphus maynei.</title>
        <authorList>
            <person name="Arlian L.G."/>
            <person name="Morgan M.S."/>
            <person name="Rider S.D."/>
        </authorList>
    </citation>
    <scope>NUCLEOTIDE SEQUENCE [LARGE SCALE GENOMIC DNA]</scope>
    <source>
        <strain evidence="1">Arlian Lab</strain>
        <tissue evidence="1">Whole body</tissue>
    </source>
</reference>
<dbReference type="GO" id="GO:0019509">
    <property type="term" value="P:L-methionine salvage from methylthioadenosine"/>
    <property type="evidence" value="ECO:0007669"/>
    <property type="project" value="TreeGrafter"/>
</dbReference>
<accession>A0A1Y3BP20</accession>
<protein>
    <recommendedName>
        <fullName evidence="3">Enolase-phosphatase E1-like protein</fullName>
    </recommendedName>
</protein>
<evidence type="ECO:0008006" key="3">
    <source>
        <dbReference type="Google" id="ProtNLM"/>
    </source>
</evidence>
<dbReference type="Gene3D" id="3.40.50.1000">
    <property type="entry name" value="HAD superfamily/HAD-like"/>
    <property type="match status" value="1"/>
</dbReference>
<dbReference type="PANTHER" id="PTHR20371:SF1">
    <property type="entry name" value="ENOLASE-PHOSPHATASE E1"/>
    <property type="match status" value="1"/>
</dbReference>
<comment type="caution">
    <text evidence="1">The sequence shown here is derived from an EMBL/GenBank/DDBJ whole genome shotgun (WGS) entry which is preliminary data.</text>
</comment>
<organism evidence="1 2">
    <name type="scientific">Euroglyphus maynei</name>
    <name type="common">Mayne's house dust mite</name>
    <dbReference type="NCBI Taxonomy" id="6958"/>
    <lineage>
        <taxon>Eukaryota</taxon>
        <taxon>Metazoa</taxon>
        <taxon>Ecdysozoa</taxon>
        <taxon>Arthropoda</taxon>
        <taxon>Chelicerata</taxon>
        <taxon>Arachnida</taxon>
        <taxon>Acari</taxon>
        <taxon>Acariformes</taxon>
        <taxon>Sarcoptiformes</taxon>
        <taxon>Astigmata</taxon>
        <taxon>Psoroptidia</taxon>
        <taxon>Analgoidea</taxon>
        <taxon>Pyroglyphidae</taxon>
        <taxon>Pyroglyphinae</taxon>
        <taxon>Euroglyphus</taxon>
    </lineage>
</organism>
<evidence type="ECO:0000313" key="1">
    <source>
        <dbReference type="EMBL" id="OTF82542.1"/>
    </source>
</evidence>
<dbReference type="AlphaFoldDB" id="A0A1Y3BP20"/>
<sequence>MPQLRLPKPRAIIFDITGTASNTTFVNRFLVHYLRISVKSFIGINWGHVQINRDINMLRKAAKANPSWPQIPETDSLELIQQAVSDLVNFLIDNNLDCLAFAQLRFHVWFDGYDKGLLKTPIYSDVAIQMKKWRCDYNIPLYVYSQGWAEANRVFMSRTNNGDMSLLIDDYFDTSIGMPTDPTTFRKILEHIHQSPSDVVYLTKSSAAAKCAKNVGIFSILVLTHKKMQDMISDDEKKELIIIRTMNEIEFESILQQQQQK</sequence>
<dbReference type="PANTHER" id="PTHR20371">
    <property type="entry name" value="ENOLASE-PHOSPHATASE E1"/>
    <property type="match status" value="1"/>
</dbReference>
<dbReference type="InterPro" id="IPR023214">
    <property type="entry name" value="HAD_sf"/>
</dbReference>
<keyword evidence="2" id="KW-1185">Reference proteome</keyword>
<gene>
    <name evidence="1" type="ORF">BLA29_002856</name>
</gene>
<dbReference type="Proteomes" id="UP000194236">
    <property type="component" value="Unassembled WGS sequence"/>
</dbReference>
<name>A0A1Y3BP20_EURMA</name>